<accession>A0A1F8E463</accession>
<dbReference type="PROSITE" id="PS00571">
    <property type="entry name" value="AMIDASES"/>
    <property type="match status" value="1"/>
</dbReference>
<dbReference type="GO" id="GO:0030956">
    <property type="term" value="C:glutamyl-tRNA(Gln) amidotransferase complex"/>
    <property type="evidence" value="ECO:0007669"/>
    <property type="project" value="InterPro"/>
</dbReference>
<evidence type="ECO:0000256" key="3">
    <source>
        <dbReference type="ARBA" id="ARBA00022741"/>
    </source>
</evidence>
<evidence type="ECO:0000256" key="1">
    <source>
        <dbReference type="ARBA" id="ARBA00008069"/>
    </source>
</evidence>
<feature type="domain" description="Amidase" evidence="8">
    <location>
        <begin position="26"/>
        <end position="474"/>
    </location>
</feature>
<dbReference type="PIRSF" id="PIRSF001221">
    <property type="entry name" value="Amidase_fungi"/>
    <property type="match status" value="1"/>
</dbReference>
<comment type="subunit">
    <text evidence="7">Heterotrimer of A, B and C subunits.</text>
</comment>
<dbReference type="PANTHER" id="PTHR11895">
    <property type="entry name" value="TRANSAMIDASE"/>
    <property type="match status" value="1"/>
</dbReference>
<comment type="catalytic activity">
    <reaction evidence="6 7">
        <text>L-glutamyl-tRNA(Gln) + L-glutamine + ATP + H2O = L-glutaminyl-tRNA(Gln) + L-glutamate + ADP + phosphate + H(+)</text>
        <dbReference type="Rhea" id="RHEA:17521"/>
        <dbReference type="Rhea" id="RHEA-COMP:9681"/>
        <dbReference type="Rhea" id="RHEA-COMP:9684"/>
        <dbReference type="ChEBI" id="CHEBI:15377"/>
        <dbReference type="ChEBI" id="CHEBI:15378"/>
        <dbReference type="ChEBI" id="CHEBI:29985"/>
        <dbReference type="ChEBI" id="CHEBI:30616"/>
        <dbReference type="ChEBI" id="CHEBI:43474"/>
        <dbReference type="ChEBI" id="CHEBI:58359"/>
        <dbReference type="ChEBI" id="CHEBI:78520"/>
        <dbReference type="ChEBI" id="CHEBI:78521"/>
        <dbReference type="ChEBI" id="CHEBI:456216"/>
        <dbReference type="EC" id="6.3.5.7"/>
    </reaction>
</comment>
<comment type="function">
    <text evidence="7">Allows the formation of correctly charged Gln-tRNA(Gln) through the transamidation of misacylated Glu-tRNA(Gln) in organisms which lack glutaminyl-tRNA synthetase. The reaction takes place in the presence of glutamine and ATP through an activated gamma-phospho-Glu-tRNA(Gln).</text>
</comment>
<dbReference type="GO" id="GO:0050567">
    <property type="term" value="F:glutaminyl-tRNA synthase (glutamine-hydrolyzing) activity"/>
    <property type="evidence" value="ECO:0007669"/>
    <property type="project" value="UniProtKB-UniRule"/>
</dbReference>
<dbReference type="InterPro" id="IPR000120">
    <property type="entry name" value="Amidase"/>
</dbReference>
<dbReference type="EC" id="6.3.5.7" evidence="7"/>
<dbReference type="InterPro" id="IPR023631">
    <property type="entry name" value="Amidase_dom"/>
</dbReference>
<feature type="active site" description="Charge relay system" evidence="7">
    <location>
        <position position="80"/>
    </location>
</feature>
<evidence type="ECO:0000256" key="2">
    <source>
        <dbReference type="ARBA" id="ARBA00022598"/>
    </source>
</evidence>
<dbReference type="HAMAP" id="MF_00120">
    <property type="entry name" value="GatA"/>
    <property type="match status" value="1"/>
</dbReference>
<evidence type="ECO:0000256" key="7">
    <source>
        <dbReference type="HAMAP-Rule" id="MF_00120"/>
    </source>
</evidence>
<evidence type="ECO:0000313" key="9">
    <source>
        <dbReference type="EMBL" id="OGM95572.1"/>
    </source>
</evidence>
<dbReference type="Pfam" id="PF01425">
    <property type="entry name" value="Amidase"/>
    <property type="match status" value="1"/>
</dbReference>
<keyword evidence="2 7" id="KW-0436">Ligase</keyword>
<dbReference type="InterPro" id="IPR020556">
    <property type="entry name" value="Amidase_CS"/>
</dbReference>
<dbReference type="InterPro" id="IPR036928">
    <property type="entry name" value="AS_sf"/>
</dbReference>
<protein>
    <recommendedName>
        <fullName evidence="7">Glutamyl-tRNA(Gln) amidotransferase subunit A</fullName>
        <shortName evidence="7">Glu-ADT subunit A</shortName>
        <ecNumber evidence="7">6.3.5.7</ecNumber>
    </recommendedName>
</protein>
<dbReference type="SUPFAM" id="SSF75304">
    <property type="entry name" value="Amidase signature (AS) enzymes"/>
    <property type="match status" value="1"/>
</dbReference>
<proteinExistence type="inferred from homology"/>
<keyword evidence="9" id="KW-0808">Transferase</keyword>
<comment type="caution">
    <text evidence="9">The sequence shown here is derived from an EMBL/GenBank/DDBJ whole genome shotgun (WGS) entry which is preliminary data.</text>
</comment>
<dbReference type="GO" id="GO:0006412">
    <property type="term" value="P:translation"/>
    <property type="evidence" value="ECO:0007669"/>
    <property type="project" value="UniProtKB-UniRule"/>
</dbReference>
<keyword evidence="5 7" id="KW-0648">Protein biosynthesis</keyword>
<dbReference type="AlphaFoldDB" id="A0A1F8E463"/>
<dbReference type="Proteomes" id="UP000179057">
    <property type="component" value="Unassembled WGS sequence"/>
</dbReference>
<name>A0A1F8E463_9BACT</name>
<evidence type="ECO:0000313" key="10">
    <source>
        <dbReference type="Proteomes" id="UP000179057"/>
    </source>
</evidence>
<evidence type="ECO:0000259" key="8">
    <source>
        <dbReference type="Pfam" id="PF01425"/>
    </source>
</evidence>
<keyword evidence="3 7" id="KW-0547">Nucleotide-binding</keyword>
<gene>
    <name evidence="7 9" type="primary">gatA</name>
    <name evidence="9" type="ORF">A2610_01735</name>
</gene>
<dbReference type="InterPro" id="IPR004412">
    <property type="entry name" value="GatA"/>
</dbReference>
<keyword evidence="4 7" id="KW-0067">ATP-binding</keyword>
<reference evidence="9 10" key="1">
    <citation type="journal article" date="2016" name="Nat. Commun.">
        <title>Thousands of microbial genomes shed light on interconnected biogeochemical processes in an aquifer system.</title>
        <authorList>
            <person name="Anantharaman K."/>
            <person name="Brown C.T."/>
            <person name="Hug L.A."/>
            <person name="Sharon I."/>
            <person name="Castelle C.J."/>
            <person name="Probst A.J."/>
            <person name="Thomas B.C."/>
            <person name="Singh A."/>
            <person name="Wilkins M.J."/>
            <person name="Karaoz U."/>
            <person name="Brodie E.L."/>
            <person name="Williams K.H."/>
            <person name="Hubbard S.S."/>
            <person name="Banfield J.F."/>
        </authorList>
    </citation>
    <scope>NUCLEOTIDE SEQUENCE [LARGE SCALE GENOMIC DNA]</scope>
</reference>
<feature type="active site" description="Acyl-ester intermediate" evidence="7">
    <location>
        <position position="179"/>
    </location>
</feature>
<evidence type="ECO:0000256" key="5">
    <source>
        <dbReference type="ARBA" id="ARBA00022917"/>
    </source>
</evidence>
<feature type="active site" description="Charge relay system" evidence="7">
    <location>
        <position position="155"/>
    </location>
</feature>
<organism evidence="9 10">
    <name type="scientific">Candidatus Wolfebacteria bacterium RIFOXYD1_FULL_48_65</name>
    <dbReference type="NCBI Taxonomy" id="1802561"/>
    <lineage>
        <taxon>Bacteria</taxon>
        <taxon>Candidatus Wolfeibacteriota</taxon>
    </lineage>
</organism>
<evidence type="ECO:0000256" key="6">
    <source>
        <dbReference type="ARBA" id="ARBA00047407"/>
    </source>
</evidence>
<dbReference type="Gene3D" id="3.90.1300.10">
    <property type="entry name" value="Amidase signature (AS) domain"/>
    <property type="match status" value="1"/>
</dbReference>
<dbReference type="EMBL" id="MGIV01000003">
    <property type="protein sequence ID" value="OGM95572.1"/>
    <property type="molecule type" value="Genomic_DNA"/>
</dbReference>
<dbReference type="PANTHER" id="PTHR11895:SF151">
    <property type="entry name" value="GLUTAMYL-TRNA(GLN) AMIDOTRANSFERASE SUBUNIT A"/>
    <property type="match status" value="1"/>
</dbReference>
<dbReference type="GO" id="GO:0005524">
    <property type="term" value="F:ATP binding"/>
    <property type="evidence" value="ECO:0007669"/>
    <property type="project" value="UniProtKB-KW"/>
</dbReference>
<dbReference type="NCBIfam" id="TIGR00132">
    <property type="entry name" value="gatA"/>
    <property type="match status" value="1"/>
</dbReference>
<sequence length="491" mass="53180">MLFLKDLTIKKIQEGLKNKEFTAFALTKEFFDYIETRDAEVQAYLSLDKDGALAAATAVDVAIAKGEDIGPLAGVPMAIKDNLLVKGLPATAASKMLEKYTAAYDATVIKKLKEAGAIFLGKTNMDEFAMGSSTENSAFKVTKNPHDLERVPGGSSGGSAAAVAAHMAVAALGTDTGGSIRQPASLCGVVGLKPTYGAVSRSGAIAMASSLDQIGPLTKTVEDAAILFNAIKGKDPLDATSVDAEYSDELLHPRLENIKKLRVGLPKEYFIEGIDERTKQEIGAAIEKIKSLGIEVKEISLPNTKHALSCYYIIMPAEVSSNVARFDGIRYGRLDELQEHEPKNLLGIYHAQRGKGFGREVRRRVMLGTYVLSSGYYDAYYAKAQKVRKLIKEDFDNAFKEVDVILTPVAPTTAFKIGEKTSDPLQMYLSDIFTIPLNLAGLPGISIPVRAYEGGELPVGFQLIGKPFREADILGIGQMYERLRNSEPVEL</sequence>
<evidence type="ECO:0000256" key="4">
    <source>
        <dbReference type="ARBA" id="ARBA00022840"/>
    </source>
</evidence>
<dbReference type="GO" id="GO:0016740">
    <property type="term" value="F:transferase activity"/>
    <property type="evidence" value="ECO:0007669"/>
    <property type="project" value="UniProtKB-KW"/>
</dbReference>
<comment type="similarity">
    <text evidence="1 7">Belongs to the amidase family. GatA subfamily.</text>
</comment>